<sequence>MSPATSGKANNLLLIEDNPGDARLVREALREFKHPVELHHVKDAMTALQFLQQDGPYRNAPRPRLILLDLNMPRKDGREMLHDIRNDPNSASIPVIVLTTSGAEHDVDLCYAAGANCYLRKPVDVTEFIDLMKMIESFWLGLALTPTP</sequence>
<name>A0A2N3L5D4_9PROT</name>
<gene>
    <name evidence="3" type="ORF">COO92_14415</name>
</gene>
<reference evidence="3 4" key="1">
    <citation type="submission" date="2017-09" db="EMBL/GenBank/DDBJ databases">
        <title>Biodiversity and function of Thalassospira species in the particle-attached aromatic-hydrocarbon-degrading consortia from the surface seawater of the China South Sea.</title>
        <authorList>
            <person name="Dong C."/>
            <person name="Lai Q."/>
            <person name="Shao Z."/>
        </authorList>
    </citation>
    <scope>NUCLEOTIDE SEQUENCE [LARGE SCALE GENOMIC DNA]</scope>
    <source>
        <strain evidence="3 4">139Z-12</strain>
    </source>
</reference>
<feature type="modified residue" description="4-aspartylphosphate" evidence="1">
    <location>
        <position position="69"/>
    </location>
</feature>
<dbReference type="Proteomes" id="UP000233332">
    <property type="component" value="Unassembled WGS sequence"/>
</dbReference>
<dbReference type="CDD" id="cd17557">
    <property type="entry name" value="REC_Rcp-like"/>
    <property type="match status" value="1"/>
</dbReference>
<dbReference type="PANTHER" id="PTHR44520">
    <property type="entry name" value="RESPONSE REGULATOR RCP1-RELATED"/>
    <property type="match status" value="1"/>
</dbReference>
<evidence type="ECO:0000313" key="4">
    <source>
        <dbReference type="Proteomes" id="UP000233332"/>
    </source>
</evidence>
<comment type="caution">
    <text evidence="3">The sequence shown here is derived from an EMBL/GenBank/DDBJ whole genome shotgun (WGS) entry which is preliminary data.</text>
</comment>
<accession>A0A2N3L5D4</accession>
<dbReference type="InterPro" id="IPR011006">
    <property type="entry name" value="CheY-like_superfamily"/>
</dbReference>
<evidence type="ECO:0000313" key="3">
    <source>
        <dbReference type="EMBL" id="PKR57946.1"/>
    </source>
</evidence>
<protein>
    <submittedName>
        <fullName evidence="3">Response regulator</fullName>
    </submittedName>
</protein>
<dbReference type="PANTHER" id="PTHR44520:SF2">
    <property type="entry name" value="RESPONSE REGULATOR RCP1"/>
    <property type="match status" value="1"/>
</dbReference>
<dbReference type="SUPFAM" id="SSF52172">
    <property type="entry name" value="CheY-like"/>
    <property type="match status" value="1"/>
</dbReference>
<dbReference type="EMBL" id="NXGX01000005">
    <property type="protein sequence ID" value="PKR57946.1"/>
    <property type="molecule type" value="Genomic_DNA"/>
</dbReference>
<feature type="domain" description="Response regulatory" evidence="2">
    <location>
        <begin position="11"/>
        <end position="136"/>
    </location>
</feature>
<dbReference type="AlphaFoldDB" id="A0A2N3L5D4"/>
<dbReference type="GeneID" id="98668695"/>
<dbReference type="InterPro" id="IPR052893">
    <property type="entry name" value="TCS_response_regulator"/>
</dbReference>
<dbReference type="RefSeq" id="WP_022731711.1">
    <property type="nucleotide sequence ID" value="NZ_NXGX01000005.1"/>
</dbReference>
<evidence type="ECO:0000259" key="2">
    <source>
        <dbReference type="PROSITE" id="PS50110"/>
    </source>
</evidence>
<proteinExistence type="predicted"/>
<evidence type="ECO:0000256" key="1">
    <source>
        <dbReference type="PROSITE-ProRule" id="PRU00169"/>
    </source>
</evidence>
<dbReference type="SMART" id="SM00448">
    <property type="entry name" value="REC"/>
    <property type="match status" value="1"/>
</dbReference>
<dbReference type="PROSITE" id="PS50110">
    <property type="entry name" value="RESPONSE_REGULATORY"/>
    <property type="match status" value="1"/>
</dbReference>
<dbReference type="InterPro" id="IPR001789">
    <property type="entry name" value="Sig_transdc_resp-reg_receiver"/>
</dbReference>
<organism evidence="3 4">
    <name type="scientific">Thalassospira lohafexi</name>
    <dbReference type="NCBI Taxonomy" id="744227"/>
    <lineage>
        <taxon>Bacteria</taxon>
        <taxon>Pseudomonadati</taxon>
        <taxon>Pseudomonadota</taxon>
        <taxon>Alphaproteobacteria</taxon>
        <taxon>Rhodospirillales</taxon>
        <taxon>Thalassospiraceae</taxon>
        <taxon>Thalassospira</taxon>
    </lineage>
</organism>
<keyword evidence="4" id="KW-1185">Reference proteome</keyword>
<dbReference type="Gene3D" id="3.40.50.2300">
    <property type="match status" value="1"/>
</dbReference>
<dbReference type="Pfam" id="PF00072">
    <property type="entry name" value="Response_reg"/>
    <property type="match status" value="1"/>
</dbReference>
<keyword evidence="1" id="KW-0597">Phosphoprotein</keyword>
<dbReference type="GO" id="GO:0000160">
    <property type="term" value="P:phosphorelay signal transduction system"/>
    <property type="evidence" value="ECO:0007669"/>
    <property type="project" value="InterPro"/>
</dbReference>